<dbReference type="InterPro" id="IPR028933">
    <property type="entry name" value="Lebercilin_dom"/>
</dbReference>
<feature type="region of interest" description="Disordered" evidence="4">
    <location>
        <begin position="278"/>
        <end position="328"/>
    </location>
</feature>
<gene>
    <name evidence="6" type="ORF">CLODIP_2_CD05444</name>
</gene>
<dbReference type="GO" id="GO:0042073">
    <property type="term" value="P:intraciliary transport"/>
    <property type="evidence" value="ECO:0007669"/>
    <property type="project" value="TreeGrafter"/>
</dbReference>
<evidence type="ECO:0000313" key="7">
    <source>
        <dbReference type="Proteomes" id="UP000494165"/>
    </source>
</evidence>
<keyword evidence="7" id="KW-1185">Reference proteome</keyword>
<feature type="coiled-coil region" evidence="3">
    <location>
        <begin position="27"/>
        <end position="54"/>
    </location>
</feature>
<evidence type="ECO:0000313" key="6">
    <source>
        <dbReference type="EMBL" id="CAB3379205.1"/>
    </source>
</evidence>
<comment type="caution">
    <text evidence="6">The sequence shown here is derived from an EMBL/GenBank/DDBJ whole genome shotgun (WGS) entry which is preliminary data.</text>
</comment>
<evidence type="ECO:0000256" key="4">
    <source>
        <dbReference type="SAM" id="MobiDB-lite"/>
    </source>
</evidence>
<organism evidence="6 7">
    <name type="scientific">Cloeon dipterum</name>
    <dbReference type="NCBI Taxonomy" id="197152"/>
    <lineage>
        <taxon>Eukaryota</taxon>
        <taxon>Metazoa</taxon>
        <taxon>Ecdysozoa</taxon>
        <taxon>Arthropoda</taxon>
        <taxon>Hexapoda</taxon>
        <taxon>Insecta</taxon>
        <taxon>Pterygota</taxon>
        <taxon>Palaeoptera</taxon>
        <taxon>Ephemeroptera</taxon>
        <taxon>Pisciforma</taxon>
        <taxon>Baetidae</taxon>
        <taxon>Cloeon</taxon>
    </lineage>
</organism>
<feature type="domain" description="Lebercilin" evidence="5">
    <location>
        <begin position="22"/>
        <end position="212"/>
    </location>
</feature>
<feature type="compositionally biased region" description="Pro residues" evidence="4">
    <location>
        <begin position="284"/>
        <end position="297"/>
    </location>
</feature>
<comment type="similarity">
    <text evidence="1">Belongs to the LCA5 family.</text>
</comment>
<dbReference type="GO" id="GO:0005930">
    <property type="term" value="C:axoneme"/>
    <property type="evidence" value="ECO:0007669"/>
    <property type="project" value="TreeGrafter"/>
</dbReference>
<feature type="compositionally biased region" description="Basic and acidic residues" evidence="4">
    <location>
        <begin position="225"/>
        <end position="240"/>
    </location>
</feature>
<dbReference type="Pfam" id="PF15619">
    <property type="entry name" value="Lebercilin"/>
    <property type="match status" value="1"/>
</dbReference>
<evidence type="ECO:0000256" key="2">
    <source>
        <dbReference type="ARBA" id="ARBA00023054"/>
    </source>
</evidence>
<dbReference type="PANTHER" id="PTHR16650:SF6">
    <property type="entry name" value="GH21622P"/>
    <property type="match status" value="1"/>
</dbReference>
<feature type="compositionally biased region" description="Basic and acidic residues" evidence="4">
    <location>
        <begin position="172"/>
        <end position="198"/>
    </location>
</feature>
<evidence type="ECO:0000256" key="1">
    <source>
        <dbReference type="ARBA" id="ARBA00010229"/>
    </source>
</evidence>
<feature type="region of interest" description="Disordered" evidence="4">
    <location>
        <begin position="172"/>
        <end position="254"/>
    </location>
</feature>
<evidence type="ECO:0000259" key="5">
    <source>
        <dbReference type="Pfam" id="PF15619"/>
    </source>
</evidence>
<dbReference type="InterPro" id="IPR026188">
    <property type="entry name" value="Lebercilin-like"/>
</dbReference>
<dbReference type="OrthoDB" id="2123794at2759"/>
<sequence length="363" mass="40848">MSSSTPYVQKLALRKAKPADSVVQRVLSAKEQRARQLENEVGALRRQLHQLSTENRLLHAQNKRHAAALGRFQDVEAELPTLLAGHADEVRALRQRCQRLAVESREQARELRTKTAALQLAREQVARLRGVLEDKGLVERQLLQKRLEEAEARVRELEQQLTEVSRRLELEQRSSRHHLAREQRRTREAQEELSKAELRIGQLESDVRRTQRTMPTAAVLFARRGRAEKPTSKPDSDSELHLSSSSDGSEDDEELARLYEPKQVASLQAQWAVDSRTFSLRQPSVPPPPPQQPPPQPSGILPELREEEAKPSGTGGSDDSDGDNYTKEALLKALEEIDRQNLVATKTESVFAASNGHALGVRD</sequence>
<protein>
    <recommendedName>
        <fullName evidence="5">Lebercilin domain-containing protein</fullName>
    </recommendedName>
</protein>
<dbReference type="PANTHER" id="PTHR16650">
    <property type="entry name" value="C21ORF13-RELATED"/>
    <property type="match status" value="1"/>
</dbReference>
<proteinExistence type="inferred from homology"/>
<dbReference type="Proteomes" id="UP000494165">
    <property type="component" value="Unassembled WGS sequence"/>
</dbReference>
<dbReference type="AlphaFoldDB" id="A0A8S1DMB3"/>
<name>A0A8S1DMB3_9INSE</name>
<accession>A0A8S1DMB3</accession>
<reference evidence="6 7" key="1">
    <citation type="submission" date="2020-04" db="EMBL/GenBank/DDBJ databases">
        <authorList>
            <person name="Alioto T."/>
            <person name="Alioto T."/>
            <person name="Gomez Garrido J."/>
        </authorList>
    </citation>
    <scope>NUCLEOTIDE SEQUENCE [LARGE SCALE GENOMIC DNA]</scope>
</reference>
<dbReference type="EMBL" id="CADEPI010000180">
    <property type="protein sequence ID" value="CAB3379205.1"/>
    <property type="molecule type" value="Genomic_DNA"/>
</dbReference>
<evidence type="ECO:0000256" key="3">
    <source>
        <dbReference type="SAM" id="Coils"/>
    </source>
</evidence>
<keyword evidence="2 3" id="KW-0175">Coiled coil</keyword>